<feature type="transmembrane region" description="Helical" evidence="15">
    <location>
        <begin position="670"/>
        <end position="688"/>
    </location>
</feature>
<comment type="subcellular location">
    <subcellularLocation>
        <location evidence="3">Membrane</location>
        <topology evidence="3">Multi-pass membrane protein</topology>
    </subcellularLocation>
</comment>
<dbReference type="EC" id="4.6.1.1" evidence="4"/>
<dbReference type="CDD" id="cd07302">
    <property type="entry name" value="CHD"/>
    <property type="match status" value="2"/>
</dbReference>
<dbReference type="SUPFAM" id="SSF55073">
    <property type="entry name" value="Nucleotide cyclase"/>
    <property type="match status" value="2"/>
</dbReference>
<dbReference type="PROSITE" id="PS00452">
    <property type="entry name" value="GUANYLATE_CYCLASE_1"/>
    <property type="match status" value="1"/>
</dbReference>
<evidence type="ECO:0000256" key="2">
    <source>
        <dbReference type="ARBA" id="ARBA00001946"/>
    </source>
</evidence>
<dbReference type="SMART" id="SM00044">
    <property type="entry name" value="CYCc"/>
    <property type="match status" value="2"/>
</dbReference>
<keyword evidence="18" id="KW-1185">Reference proteome</keyword>
<dbReference type="GO" id="GO:0006171">
    <property type="term" value="P:cAMP biosynthetic process"/>
    <property type="evidence" value="ECO:0007669"/>
    <property type="project" value="UniProtKB-KW"/>
</dbReference>
<evidence type="ECO:0000256" key="11">
    <source>
        <dbReference type="ARBA" id="ARBA00022998"/>
    </source>
</evidence>
<dbReference type="GO" id="GO:0007189">
    <property type="term" value="P:adenylate cyclase-activating G protein-coupled receptor signaling pathway"/>
    <property type="evidence" value="ECO:0007669"/>
    <property type="project" value="TreeGrafter"/>
</dbReference>
<evidence type="ECO:0000256" key="3">
    <source>
        <dbReference type="ARBA" id="ARBA00004141"/>
    </source>
</evidence>
<dbReference type="Pfam" id="PF16214">
    <property type="entry name" value="AC_N"/>
    <property type="match status" value="1"/>
</dbReference>
<dbReference type="EMBL" id="JAFNEN010000159">
    <property type="protein sequence ID" value="KAG8191427.1"/>
    <property type="molecule type" value="Genomic_DNA"/>
</dbReference>
<keyword evidence="6" id="KW-0479">Metal-binding</keyword>
<dbReference type="GO" id="GO:0035556">
    <property type="term" value="P:intracellular signal transduction"/>
    <property type="evidence" value="ECO:0007669"/>
    <property type="project" value="InterPro"/>
</dbReference>
<feature type="transmembrane region" description="Helical" evidence="15">
    <location>
        <begin position="614"/>
        <end position="642"/>
    </location>
</feature>
<dbReference type="AlphaFoldDB" id="A0AAV6V3T1"/>
<feature type="transmembrane region" description="Helical" evidence="15">
    <location>
        <begin position="68"/>
        <end position="90"/>
    </location>
</feature>
<dbReference type="InterPro" id="IPR029787">
    <property type="entry name" value="Nucleotide_cyclase"/>
</dbReference>
<dbReference type="GO" id="GO:0005524">
    <property type="term" value="F:ATP binding"/>
    <property type="evidence" value="ECO:0007669"/>
    <property type="project" value="UniProtKB-KW"/>
</dbReference>
<feature type="transmembrane region" description="Helical" evidence="15">
    <location>
        <begin position="138"/>
        <end position="161"/>
    </location>
</feature>
<keyword evidence="8" id="KW-0067">ATP-binding</keyword>
<keyword evidence="9" id="KW-0460">Magnesium</keyword>
<comment type="cofactor">
    <cofactor evidence="2">
        <name>Mg(2+)</name>
        <dbReference type="ChEBI" id="CHEBI:18420"/>
    </cofactor>
</comment>
<dbReference type="InterPro" id="IPR018297">
    <property type="entry name" value="A/G_cyclase_CS"/>
</dbReference>
<evidence type="ECO:0000256" key="9">
    <source>
        <dbReference type="ARBA" id="ARBA00022842"/>
    </source>
</evidence>
<evidence type="ECO:0000256" key="1">
    <source>
        <dbReference type="ARBA" id="ARBA00001593"/>
    </source>
</evidence>
<feature type="transmembrane region" description="Helical" evidence="15">
    <location>
        <begin position="708"/>
        <end position="733"/>
    </location>
</feature>
<evidence type="ECO:0000313" key="17">
    <source>
        <dbReference type="EMBL" id="KAG8191427.1"/>
    </source>
</evidence>
<keyword evidence="12 15" id="KW-0472">Membrane</keyword>
<comment type="similarity">
    <text evidence="14">Belongs to the adenylyl cyclase class-4/guanylyl cyclase family.</text>
</comment>
<name>A0AAV6V3T1_9ARAC</name>
<dbReference type="FunFam" id="3.30.70.1230:FF:000032">
    <property type="entry name" value="Adenylyl cyclase 78C"/>
    <property type="match status" value="1"/>
</dbReference>
<dbReference type="FunFam" id="3.30.70.1230:FF:000024">
    <property type="entry name" value="ACXA, isoform A"/>
    <property type="match status" value="1"/>
</dbReference>
<proteinExistence type="inferred from homology"/>
<keyword evidence="13 14" id="KW-0456">Lyase</keyword>
<feature type="transmembrane region" description="Helical" evidence="15">
    <location>
        <begin position="105"/>
        <end position="126"/>
    </location>
</feature>
<organism evidence="17 18">
    <name type="scientific">Oedothorax gibbosus</name>
    <dbReference type="NCBI Taxonomy" id="931172"/>
    <lineage>
        <taxon>Eukaryota</taxon>
        <taxon>Metazoa</taxon>
        <taxon>Ecdysozoa</taxon>
        <taxon>Arthropoda</taxon>
        <taxon>Chelicerata</taxon>
        <taxon>Arachnida</taxon>
        <taxon>Araneae</taxon>
        <taxon>Araneomorphae</taxon>
        <taxon>Entelegynae</taxon>
        <taxon>Araneoidea</taxon>
        <taxon>Linyphiidae</taxon>
        <taxon>Erigoninae</taxon>
        <taxon>Oedothorax</taxon>
    </lineage>
</organism>
<dbReference type="PROSITE" id="PS50125">
    <property type="entry name" value="GUANYLATE_CYCLASE_2"/>
    <property type="match status" value="2"/>
</dbReference>
<dbReference type="GO" id="GO:0007193">
    <property type="term" value="P:adenylate cyclase-inhibiting G protein-coupled receptor signaling pathway"/>
    <property type="evidence" value="ECO:0007669"/>
    <property type="project" value="TreeGrafter"/>
</dbReference>
<keyword evidence="11" id="KW-0115">cAMP biosynthesis</keyword>
<feature type="domain" description="Guanylate cyclase" evidence="16">
    <location>
        <begin position="318"/>
        <end position="445"/>
    </location>
</feature>
<dbReference type="Pfam" id="PF00211">
    <property type="entry name" value="Guanylate_cyc"/>
    <property type="match status" value="2"/>
</dbReference>
<keyword evidence="5 15" id="KW-0812">Transmembrane</keyword>
<feature type="domain" description="Guanylate cyclase" evidence="16">
    <location>
        <begin position="878"/>
        <end position="1022"/>
    </location>
</feature>
<comment type="caution">
    <text evidence="17">The sequence shown here is derived from an EMBL/GenBank/DDBJ whole genome shotgun (WGS) entry which is preliminary data.</text>
</comment>
<evidence type="ECO:0000256" key="5">
    <source>
        <dbReference type="ARBA" id="ARBA00022692"/>
    </source>
</evidence>
<feature type="transmembrane region" description="Helical" evidence="15">
    <location>
        <begin position="745"/>
        <end position="763"/>
    </location>
</feature>
<evidence type="ECO:0000256" key="12">
    <source>
        <dbReference type="ARBA" id="ARBA00023136"/>
    </source>
</evidence>
<evidence type="ECO:0000256" key="8">
    <source>
        <dbReference type="ARBA" id="ARBA00022840"/>
    </source>
</evidence>
<gene>
    <name evidence="17" type="ORF">JTE90_020680</name>
</gene>
<evidence type="ECO:0000256" key="4">
    <source>
        <dbReference type="ARBA" id="ARBA00012201"/>
    </source>
</evidence>
<feature type="transmembrane region" description="Helical" evidence="15">
    <location>
        <begin position="590"/>
        <end position="608"/>
    </location>
</feature>
<dbReference type="GO" id="GO:0046872">
    <property type="term" value="F:metal ion binding"/>
    <property type="evidence" value="ECO:0007669"/>
    <property type="project" value="UniProtKB-KW"/>
</dbReference>
<reference evidence="17 18" key="1">
    <citation type="journal article" date="2022" name="Nat. Ecol. Evol.">
        <title>A masculinizing supergene underlies an exaggerated male reproductive morph in a spider.</title>
        <authorList>
            <person name="Hendrickx F."/>
            <person name="De Corte Z."/>
            <person name="Sonet G."/>
            <person name="Van Belleghem S.M."/>
            <person name="Kostlbacher S."/>
            <person name="Vangestel C."/>
        </authorList>
    </citation>
    <scope>NUCLEOTIDE SEQUENCE [LARGE SCALE GENOMIC DNA]</scope>
    <source>
        <strain evidence="17">W744_W776</strain>
    </source>
</reference>
<evidence type="ECO:0000256" key="6">
    <source>
        <dbReference type="ARBA" id="ARBA00022723"/>
    </source>
</evidence>
<evidence type="ECO:0000256" key="15">
    <source>
        <dbReference type="SAM" id="Phobius"/>
    </source>
</evidence>
<sequence length="1082" mass="122837">MSGLEVIARDSKSEIERHAAAASAYFSEVYNRDDDERNWSFAYLREQLLVKNSQELFRRYQVRVQHALFMELLIFNLFYNTISLGAFIFLPDEESLDPVSRGSVLTGRVCRGLGLLVHVCVFVVACQEDLFRNPWAKISAAASVLACMLMTEMGTTVYRLTQESPQSSVRQTFYVLLTTSVLLPFPRKLHCLVSGTAVVTVDLAISGLSGFRHKSVATVLVSDGVLYGTTLLVGLSIRYLLEVMGRRAFLDRRECVESKIKIETEKNQEDKFLQSILPNHIAIEVRQDIRSAIKNMDRLQMNHKPFNKLYVEKYKDVSILYADIVNSMLLAASLKVSDLVATLNDLFGRFDDSAERNKCMRIKLLGDCYYCVSGILSDSNRHADNCVATGLDMINIIRRVREERGVAVDMRIGVHSGAIFGGLLGLRKWQFDIWSRDVTIASHMEQAGVPGKVHITRETKDRLQENSYDILPGDGHLRDAYLRAEGIETYLITPKYVSGPRIYRHESRDSTDGRFQRQIQLQNHSKHNITRLNKRQSSNDNVLPMSRRGAIGFSLHQYRKLVSEVNKIIENTIDKMALSKKDQWCSRSHYLLCVLLIFSAITAIHLLIMSRTVLFWVTYSIVLLLILITSIVAWVGYIWSYFTNDDNDNLKNSRALKISRKVWKTTSLRIALWLAISSMVLFSSIIGLNECLDSGFFQPRFNSSLPNGNYQISSNTSLSCAFPWFYTMCASLAMTTTSVFLRIHFLLKLALNSVALAVFWYTIDVRGEEVFRQQTAQLTDWAEFNLPMDQSHCYYLTFVLLILHVLDRQVEYICRLDFLMKVQLKSEQEEAGTLELLNRILLHNILPPRVTRFYLEKLQADDTTALEAAYHEERCAVAVLFASIPSFADFYYEDGQNEEGLRCIQLLNEIICDFDLLLGERQFLEVEKIKTIGSTYMAACGLQAYEKGHVQTEENPVKNVATLAKFAVAMMSCLQELNKDAMQDFQLRVGISVGPVMAGVVGTVKPQYDIWGDTVNVASRMDSTGVVGRIQVTKEVADFLSLSNSPYKCECRGEIFVKGKGQLTTYLLVTPYDEPNIQTTSL</sequence>
<dbReference type="PANTHER" id="PTHR45627">
    <property type="entry name" value="ADENYLATE CYCLASE TYPE 1"/>
    <property type="match status" value="1"/>
</dbReference>
<keyword evidence="7" id="KW-0547">Nucleotide-binding</keyword>
<dbReference type="InterPro" id="IPR001054">
    <property type="entry name" value="A/G_cyclase"/>
</dbReference>
<comment type="catalytic activity">
    <reaction evidence="1">
        <text>ATP = 3',5'-cyclic AMP + diphosphate</text>
        <dbReference type="Rhea" id="RHEA:15389"/>
        <dbReference type="ChEBI" id="CHEBI:30616"/>
        <dbReference type="ChEBI" id="CHEBI:33019"/>
        <dbReference type="ChEBI" id="CHEBI:58165"/>
        <dbReference type="EC" id="4.6.1.1"/>
    </reaction>
</comment>
<evidence type="ECO:0000256" key="13">
    <source>
        <dbReference type="ARBA" id="ARBA00023239"/>
    </source>
</evidence>
<feature type="transmembrane region" description="Helical" evidence="15">
    <location>
        <begin position="224"/>
        <end position="241"/>
    </location>
</feature>
<dbReference type="GO" id="GO:0004016">
    <property type="term" value="F:adenylate cyclase activity"/>
    <property type="evidence" value="ECO:0007669"/>
    <property type="project" value="UniProtKB-EC"/>
</dbReference>
<accession>A0AAV6V3T1</accession>
<evidence type="ECO:0000313" key="18">
    <source>
        <dbReference type="Proteomes" id="UP000827092"/>
    </source>
</evidence>
<keyword evidence="10 15" id="KW-1133">Transmembrane helix</keyword>
<evidence type="ECO:0000256" key="14">
    <source>
        <dbReference type="RuleBase" id="RU000405"/>
    </source>
</evidence>
<dbReference type="GO" id="GO:0005886">
    <property type="term" value="C:plasma membrane"/>
    <property type="evidence" value="ECO:0007669"/>
    <property type="project" value="TreeGrafter"/>
</dbReference>
<protein>
    <recommendedName>
        <fullName evidence="4">adenylate cyclase</fullName>
        <ecNumber evidence="4">4.6.1.1</ecNumber>
    </recommendedName>
</protein>
<dbReference type="Gene3D" id="3.30.70.1230">
    <property type="entry name" value="Nucleotide cyclase"/>
    <property type="match status" value="2"/>
</dbReference>
<evidence type="ECO:0000256" key="10">
    <source>
        <dbReference type="ARBA" id="ARBA00022989"/>
    </source>
</evidence>
<evidence type="ECO:0000256" key="7">
    <source>
        <dbReference type="ARBA" id="ARBA00022741"/>
    </source>
</evidence>
<dbReference type="PANTHER" id="PTHR45627:SF12">
    <property type="entry name" value="ADENYLATE CYCLASE TYPE 2"/>
    <property type="match status" value="1"/>
</dbReference>
<dbReference type="Proteomes" id="UP000827092">
    <property type="component" value="Unassembled WGS sequence"/>
</dbReference>
<dbReference type="InterPro" id="IPR032628">
    <property type="entry name" value="AC_N"/>
</dbReference>
<evidence type="ECO:0000259" key="16">
    <source>
        <dbReference type="PROSITE" id="PS50125"/>
    </source>
</evidence>